<reference evidence="3" key="1">
    <citation type="journal article" date="2018" name="Nat. Microbiol.">
        <title>Leveraging single-cell genomics to expand the fungal tree of life.</title>
        <authorList>
            <person name="Ahrendt S.R."/>
            <person name="Quandt C.A."/>
            <person name="Ciobanu D."/>
            <person name="Clum A."/>
            <person name="Salamov A."/>
            <person name="Andreopoulos B."/>
            <person name="Cheng J.F."/>
            <person name="Woyke T."/>
            <person name="Pelin A."/>
            <person name="Henrissat B."/>
            <person name="Reynolds N.K."/>
            <person name="Benny G.L."/>
            <person name="Smith M.E."/>
            <person name="James T.Y."/>
            <person name="Grigoriev I.V."/>
        </authorList>
    </citation>
    <scope>NUCLEOTIDE SEQUENCE [LARGE SCALE GENOMIC DNA]</scope>
</reference>
<protein>
    <submittedName>
        <fullName evidence="2">Uncharacterized protein</fullName>
    </submittedName>
</protein>
<dbReference type="Proteomes" id="UP000269721">
    <property type="component" value="Unassembled WGS sequence"/>
</dbReference>
<evidence type="ECO:0000313" key="3">
    <source>
        <dbReference type="Proteomes" id="UP000269721"/>
    </source>
</evidence>
<feature type="region of interest" description="Disordered" evidence="1">
    <location>
        <begin position="123"/>
        <end position="146"/>
    </location>
</feature>
<evidence type="ECO:0000256" key="1">
    <source>
        <dbReference type="SAM" id="MobiDB-lite"/>
    </source>
</evidence>
<feature type="compositionally biased region" description="Low complexity" evidence="1">
    <location>
        <begin position="16"/>
        <end position="32"/>
    </location>
</feature>
<organism evidence="2 3">
    <name type="scientific">Blyttiomyces helicus</name>
    <dbReference type="NCBI Taxonomy" id="388810"/>
    <lineage>
        <taxon>Eukaryota</taxon>
        <taxon>Fungi</taxon>
        <taxon>Fungi incertae sedis</taxon>
        <taxon>Chytridiomycota</taxon>
        <taxon>Chytridiomycota incertae sedis</taxon>
        <taxon>Chytridiomycetes</taxon>
        <taxon>Chytridiomycetes incertae sedis</taxon>
        <taxon>Blyttiomyces</taxon>
    </lineage>
</organism>
<evidence type="ECO:0000313" key="2">
    <source>
        <dbReference type="EMBL" id="RKO87556.1"/>
    </source>
</evidence>
<name>A0A4P9WBA1_9FUNG</name>
<sequence>MAPQKKATNLPFHATQQSRSPQPRASASAASSGNFAHPRTRLRRYPHQRRRYRAGRCAREDPTAQALAGSVRGASVRRHEETRDDVRHNPVEIMRPFLRWLRTFQENPVPQHPEVLHSRQQAVAPHGDRGAPARRGHPGGQRERMPRVGKDLGIATRLLRIRLTSSISTTSSLRVFSTIAILCPQLHSYTQIPSPAHGSYARKLFLRLSRGPPHGRVFGKGSPRASRRPLSRALASHRSGIHLAAFAPRLEHLYLVGGFSDGDILKLAQDLTALRTIGVEASPPLRRLFLRVVDADEAFWDDPDMLELEHRLAGMAAP</sequence>
<feature type="compositionally biased region" description="Basic residues" evidence="1">
    <location>
        <begin position="38"/>
        <end position="56"/>
    </location>
</feature>
<accession>A0A4P9WBA1</accession>
<feature type="region of interest" description="Disordered" evidence="1">
    <location>
        <begin position="1"/>
        <end position="83"/>
    </location>
</feature>
<keyword evidence="3" id="KW-1185">Reference proteome</keyword>
<gene>
    <name evidence="2" type="ORF">BDK51DRAFT_38206</name>
</gene>
<dbReference type="AlphaFoldDB" id="A0A4P9WBA1"/>
<dbReference type="EMBL" id="KZ997332">
    <property type="protein sequence ID" value="RKO87556.1"/>
    <property type="molecule type" value="Genomic_DNA"/>
</dbReference>
<proteinExistence type="predicted"/>